<feature type="region of interest" description="Disordered" evidence="1">
    <location>
        <begin position="1"/>
        <end position="25"/>
    </location>
</feature>
<dbReference type="InterPro" id="IPR036034">
    <property type="entry name" value="PDZ_sf"/>
</dbReference>
<reference evidence="3 4" key="1">
    <citation type="submission" date="2020-08" db="EMBL/GenBank/DDBJ databases">
        <title>Genomic Encyclopedia of Type Strains, Phase III (KMG-III): the genomes of soil and plant-associated and newly described type strains.</title>
        <authorList>
            <person name="Whitman W."/>
        </authorList>
    </citation>
    <scope>NUCLEOTIDE SEQUENCE [LARGE SCALE GENOMIC DNA]</scope>
    <source>
        <strain evidence="3 4">CECT 8960</strain>
    </source>
</reference>
<name>A0A7W7VFY7_9PSEU</name>
<evidence type="ECO:0000313" key="4">
    <source>
        <dbReference type="Proteomes" id="UP000520767"/>
    </source>
</evidence>
<dbReference type="InterPro" id="IPR001478">
    <property type="entry name" value="PDZ"/>
</dbReference>
<dbReference type="GO" id="GO:0006508">
    <property type="term" value="P:proteolysis"/>
    <property type="evidence" value="ECO:0007669"/>
    <property type="project" value="UniProtKB-KW"/>
</dbReference>
<dbReference type="SUPFAM" id="SSF50156">
    <property type="entry name" value="PDZ domain-like"/>
    <property type="match status" value="1"/>
</dbReference>
<gene>
    <name evidence="3" type="ORF">FHR82_005059</name>
</gene>
<organism evidence="3 4">
    <name type="scientific">Actinophytocola algeriensis</name>
    <dbReference type="NCBI Taxonomy" id="1768010"/>
    <lineage>
        <taxon>Bacteria</taxon>
        <taxon>Bacillati</taxon>
        <taxon>Actinomycetota</taxon>
        <taxon>Actinomycetes</taxon>
        <taxon>Pseudonocardiales</taxon>
        <taxon>Pseudonocardiaceae</taxon>
    </lineage>
</organism>
<keyword evidence="4" id="KW-1185">Reference proteome</keyword>
<keyword evidence="3" id="KW-0645">Protease</keyword>
<evidence type="ECO:0000259" key="2">
    <source>
        <dbReference type="Pfam" id="PF13180"/>
    </source>
</evidence>
<evidence type="ECO:0000313" key="3">
    <source>
        <dbReference type="EMBL" id="MBB4908806.1"/>
    </source>
</evidence>
<proteinExistence type="predicted"/>
<feature type="domain" description="PDZ" evidence="2">
    <location>
        <begin position="23"/>
        <end position="71"/>
    </location>
</feature>
<dbReference type="EMBL" id="JACHJQ010000005">
    <property type="protein sequence ID" value="MBB4908806.1"/>
    <property type="molecule type" value="Genomic_DNA"/>
</dbReference>
<feature type="compositionally biased region" description="Polar residues" evidence="1">
    <location>
        <begin position="9"/>
        <end position="18"/>
    </location>
</feature>
<dbReference type="AlphaFoldDB" id="A0A7W7VFY7"/>
<comment type="caution">
    <text evidence="3">The sequence shown here is derived from an EMBL/GenBank/DDBJ whole genome shotgun (WGS) entry which is preliminary data.</text>
</comment>
<protein>
    <submittedName>
        <fullName evidence="3">S1-C subfamily serine protease</fullName>
    </submittedName>
</protein>
<keyword evidence="3" id="KW-0378">Hydrolase</keyword>
<dbReference type="Pfam" id="PF13180">
    <property type="entry name" value="PDZ_2"/>
    <property type="match status" value="1"/>
</dbReference>
<dbReference type="RefSeq" id="WP_311771256.1">
    <property type="nucleotide sequence ID" value="NZ_JACHJQ010000005.1"/>
</dbReference>
<dbReference type="GO" id="GO:0008233">
    <property type="term" value="F:peptidase activity"/>
    <property type="evidence" value="ECO:0007669"/>
    <property type="project" value="UniProtKB-KW"/>
</dbReference>
<dbReference type="Proteomes" id="UP000520767">
    <property type="component" value="Unassembled WGS sequence"/>
</dbReference>
<evidence type="ECO:0000256" key="1">
    <source>
        <dbReference type="SAM" id="MobiDB-lite"/>
    </source>
</evidence>
<dbReference type="Gene3D" id="2.30.42.10">
    <property type="match status" value="1"/>
</dbReference>
<sequence>MARSWTRGARSSGSTRPTSHPAPGDVIVGFADRDVAAVEDVLAGLREVDPGERVAVTVVRDGERQKLTVTVGERNG</sequence>
<accession>A0A7W7VFY7</accession>